<evidence type="ECO:0000256" key="7">
    <source>
        <dbReference type="SAM" id="MobiDB-lite"/>
    </source>
</evidence>
<feature type="transmembrane region" description="Helical" evidence="8">
    <location>
        <begin position="407"/>
        <end position="427"/>
    </location>
</feature>
<feature type="compositionally biased region" description="Polar residues" evidence="7">
    <location>
        <begin position="194"/>
        <end position="224"/>
    </location>
</feature>
<keyword evidence="6 8" id="KW-0472">Membrane</keyword>
<dbReference type="Pfam" id="PF02386">
    <property type="entry name" value="TrkH"/>
    <property type="match status" value="1"/>
</dbReference>
<evidence type="ECO:0000256" key="6">
    <source>
        <dbReference type="ARBA" id="ARBA00023136"/>
    </source>
</evidence>
<feature type="compositionally biased region" description="Low complexity" evidence="7">
    <location>
        <begin position="599"/>
        <end position="617"/>
    </location>
</feature>
<dbReference type="InterPro" id="IPR003445">
    <property type="entry name" value="Cat_transpt"/>
</dbReference>
<feature type="transmembrane region" description="Helical" evidence="8">
    <location>
        <begin position="447"/>
        <end position="468"/>
    </location>
</feature>
<evidence type="ECO:0000256" key="1">
    <source>
        <dbReference type="ARBA" id="ARBA00004141"/>
    </source>
</evidence>
<accession>A0ABR3W0I1</accession>
<feature type="region of interest" description="Disordered" evidence="7">
    <location>
        <begin position="151"/>
        <end position="224"/>
    </location>
</feature>
<feature type="region of interest" description="Disordered" evidence="7">
    <location>
        <begin position="86"/>
        <end position="138"/>
    </location>
</feature>
<dbReference type="Proteomes" id="UP001583177">
    <property type="component" value="Unassembled WGS sequence"/>
</dbReference>
<keyword evidence="2" id="KW-0813">Transport</keyword>
<feature type="transmembrane region" description="Helical" evidence="8">
    <location>
        <begin position="268"/>
        <end position="294"/>
    </location>
</feature>
<comment type="subcellular location">
    <subcellularLocation>
        <location evidence="1">Membrane</location>
        <topology evidence="1">Multi-pass membrane protein</topology>
    </subcellularLocation>
</comment>
<keyword evidence="3 8" id="KW-0812">Transmembrane</keyword>
<evidence type="ECO:0000313" key="10">
    <source>
        <dbReference type="Proteomes" id="UP001583177"/>
    </source>
</evidence>
<reference evidence="9 10" key="1">
    <citation type="journal article" date="2024" name="IMA Fungus">
        <title>IMA Genome - F19 : A genome assembly and annotation guide to empower mycologists, including annotated draft genome sequences of Ceratocystis pirilliformis, Diaporthe australafricana, Fusarium ophioides, Paecilomyces lecythidis, and Sporothrix stenoceras.</title>
        <authorList>
            <person name="Aylward J."/>
            <person name="Wilson A.M."/>
            <person name="Visagie C.M."/>
            <person name="Spraker J."/>
            <person name="Barnes I."/>
            <person name="Buitendag C."/>
            <person name="Ceriani C."/>
            <person name="Del Mar Angel L."/>
            <person name="du Plessis D."/>
            <person name="Fuchs T."/>
            <person name="Gasser K."/>
            <person name="Kramer D."/>
            <person name="Li W."/>
            <person name="Munsamy K."/>
            <person name="Piso A."/>
            <person name="Price J.L."/>
            <person name="Sonnekus B."/>
            <person name="Thomas C."/>
            <person name="van der Nest A."/>
            <person name="van Dijk A."/>
            <person name="van Heerden A."/>
            <person name="van Vuuren N."/>
            <person name="Yilmaz N."/>
            <person name="Duong T.A."/>
            <person name="van der Merwe N.A."/>
            <person name="Wingfield M.J."/>
            <person name="Wingfield B.D."/>
        </authorList>
    </citation>
    <scope>NUCLEOTIDE SEQUENCE [LARGE SCALE GENOMIC DNA]</scope>
    <source>
        <strain evidence="9 10">CMW 18300</strain>
    </source>
</reference>
<name>A0ABR3W0I1_9PEZI</name>
<keyword evidence="5" id="KW-0406">Ion transport</keyword>
<keyword evidence="4 8" id="KW-1133">Transmembrane helix</keyword>
<evidence type="ECO:0008006" key="11">
    <source>
        <dbReference type="Google" id="ProtNLM"/>
    </source>
</evidence>
<dbReference type="PANTHER" id="PTHR31064">
    <property type="entry name" value="POTASSIUM TRANSPORT PROTEIN DDB_G0292412-RELATED"/>
    <property type="match status" value="1"/>
</dbReference>
<keyword evidence="10" id="KW-1185">Reference proteome</keyword>
<organism evidence="9 10">
    <name type="scientific">Diaporthe australafricana</name>
    <dbReference type="NCBI Taxonomy" id="127596"/>
    <lineage>
        <taxon>Eukaryota</taxon>
        <taxon>Fungi</taxon>
        <taxon>Dikarya</taxon>
        <taxon>Ascomycota</taxon>
        <taxon>Pezizomycotina</taxon>
        <taxon>Sordariomycetes</taxon>
        <taxon>Sordariomycetidae</taxon>
        <taxon>Diaporthales</taxon>
        <taxon>Diaporthaceae</taxon>
        <taxon>Diaporthe</taxon>
    </lineage>
</organism>
<evidence type="ECO:0000256" key="5">
    <source>
        <dbReference type="ARBA" id="ARBA00023065"/>
    </source>
</evidence>
<evidence type="ECO:0000256" key="4">
    <source>
        <dbReference type="ARBA" id="ARBA00022989"/>
    </source>
</evidence>
<feature type="transmembrane region" description="Helical" evidence="8">
    <location>
        <begin position="306"/>
        <end position="324"/>
    </location>
</feature>
<dbReference type="InterPro" id="IPR051143">
    <property type="entry name" value="TrkH_K-transport"/>
</dbReference>
<evidence type="ECO:0000256" key="8">
    <source>
        <dbReference type="SAM" id="Phobius"/>
    </source>
</evidence>
<feature type="region of interest" description="Disordered" evidence="7">
    <location>
        <begin position="575"/>
        <end position="617"/>
    </location>
</feature>
<gene>
    <name evidence="9" type="ORF">Daus18300_013074</name>
</gene>
<evidence type="ECO:0000313" key="9">
    <source>
        <dbReference type="EMBL" id="KAL1849940.1"/>
    </source>
</evidence>
<protein>
    <recommendedName>
        <fullName evidence="11">Potassium transport protein 1</fullName>
    </recommendedName>
</protein>
<comment type="caution">
    <text evidence="9">The sequence shown here is derived from an EMBL/GenBank/DDBJ whole genome shotgun (WGS) entry which is preliminary data.</text>
</comment>
<sequence>MGNTALTDCTIALSTGQQVILAILLMLGNPIMISIFTLVFRMYIFERRFKDIVQAERDRKMKSTGAVVGMAGAMFGLPVMSTFRSGDKTESKSRRFRSAITRERDQTKIAGLGTKIAKSPETISSSNSKSPTPSELAEKTAHVDLEAAKSPFLAPPKASSSENVPMSPGGRSIKFLDPISEGEPSQATGLGVSSVYQRGSPQMTRQKSAVSQDTGNGRTAHSNQEQSFSIDAFLKQNKVNVGRNGQFHNLTAKEREYLGGVEYRAIKLLIATVTMYFFLWQILGAIALGAWVAVNNPTAAAENAQNPWWTGIFIAISAFNNGGLTLLDAGIVAFDAAWFLLVVTVFLMLAGSAAFPAFLRLLLWCMAQVLKYGTHEGDYATIKETLDFTLKYPRRVYTMLFPSKPTWLLVAMLVVLVAADWVALLVLSIGNSALDTNPSGERVFNMLFQSISAVYFDIQVLWLVIMYLETYPGTITMRNSNVYEERSLGIYAGDDETDGNEKPDPGKGDTAQFAAQTLLAPPQGNNMPFSPTSAFSQSSNLSTRSIKKLAQVGRRGTAFVGRQIQRRMTGFQGVGVSAPRRTGRVNGGASRSTFFHVTPNPGSSPSPSNSSSATVTSVSAKSEGEVDLVSQHVRSQLSHDIWWMALAMFLIAVIETKHSIMDPETYSVFNIMFEVVSGYTNIGLSLGLPDQAYSFSGGLYTGSKIVMVLVMIRGRHRGLPVALDRAVRLPKEQLDDEEEEDAEIRRAISRDQSVRSRVVSRRVSFDGLSA</sequence>
<proteinExistence type="predicted"/>
<evidence type="ECO:0000256" key="2">
    <source>
        <dbReference type="ARBA" id="ARBA00022448"/>
    </source>
</evidence>
<evidence type="ECO:0000256" key="3">
    <source>
        <dbReference type="ARBA" id="ARBA00022692"/>
    </source>
</evidence>
<feature type="transmembrane region" description="Helical" evidence="8">
    <location>
        <begin position="65"/>
        <end position="83"/>
    </location>
</feature>
<feature type="compositionally biased region" description="Low complexity" evidence="7">
    <location>
        <begin position="119"/>
        <end position="135"/>
    </location>
</feature>
<feature type="transmembrane region" description="Helical" evidence="8">
    <location>
        <begin position="336"/>
        <end position="363"/>
    </location>
</feature>
<dbReference type="EMBL" id="JAWRVE010000192">
    <property type="protein sequence ID" value="KAL1849940.1"/>
    <property type="molecule type" value="Genomic_DNA"/>
</dbReference>
<feature type="transmembrane region" description="Helical" evidence="8">
    <location>
        <begin position="20"/>
        <end position="44"/>
    </location>
</feature>
<dbReference type="PANTHER" id="PTHR31064:SF37">
    <property type="entry name" value="TRANSPORTER, PUTATIVE (EUROFUNG)-RELATED"/>
    <property type="match status" value="1"/>
</dbReference>